<gene>
    <name evidence="3" type="ORF">M431DRAFT_486545</name>
</gene>
<dbReference type="EMBL" id="KZ679691">
    <property type="protein sequence ID" value="PTB49544.1"/>
    <property type="molecule type" value="Genomic_DNA"/>
</dbReference>
<sequence length="177" mass="19911">MTNINLIKVLRLVFRRCSATFPSRQLTQSSSMLIPLDASHLIMMDELESNQLLGGDNGEPVQKKQHHKKSGRLILLTSLLVNLFLTCFIVIYLICQNYTPRTSYEKGFHTDLGPIKSKIGLIQQRFTGGEEIDHNGNFVKDQRGSEYIGSPSPEVDAVWDRLLLGMSAAFEFNSVPI</sequence>
<dbReference type="AlphaFoldDB" id="A0A2T3ZXK4"/>
<proteinExistence type="inferred from homology"/>
<keyword evidence="4" id="KW-1185">Reference proteome</keyword>
<evidence type="ECO:0000256" key="1">
    <source>
        <dbReference type="ARBA" id="ARBA00035112"/>
    </source>
</evidence>
<keyword evidence="2" id="KW-0812">Transmembrane</keyword>
<evidence type="ECO:0000313" key="4">
    <source>
        <dbReference type="Proteomes" id="UP000241690"/>
    </source>
</evidence>
<dbReference type="RefSeq" id="XP_024769221.1">
    <property type="nucleotide sequence ID" value="XM_024916392.1"/>
</dbReference>
<dbReference type="GO" id="GO:0043386">
    <property type="term" value="P:mycotoxin biosynthetic process"/>
    <property type="evidence" value="ECO:0007669"/>
    <property type="project" value="InterPro"/>
</dbReference>
<keyword evidence="2" id="KW-0472">Membrane</keyword>
<dbReference type="Pfam" id="PF11807">
    <property type="entry name" value="UstYa"/>
    <property type="match status" value="1"/>
</dbReference>
<organism evidence="3 4">
    <name type="scientific">Trichoderma harzianum CBS 226.95</name>
    <dbReference type="NCBI Taxonomy" id="983964"/>
    <lineage>
        <taxon>Eukaryota</taxon>
        <taxon>Fungi</taxon>
        <taxon>Dikarya</taxon>
        <taxon>Ascomycota</taxon>
        <taxon>Pezizomycotina</taxon>
        <taxon>Sordariomycetes</taxon>
        <taxon>Hypocreomycetidae</taxon>
        <taxon>Hypocreales</taxon>
        <taxon>Hypocreaceae</taxon>
        <taxon>Trichoderma</taxon>
    </lineage>
</organism>
<protein>
    <submittedName>
        <fullName evidence="3">Uncharacterized protein</fullName>
    </submittedName>
</protein>
<keyword evidence="2" id="KW-1133">Transmembrane helix</keyword>
<name>A0A2T3ZXK4_TRIHA</name>
<accession>A0A2T3ZXK4</accession>
<feature type="transmembrane region" description="Helical" evidence="2">
    <location>
        <begin position="73"/>
        <end position="94"/>
    </location>
</feature>
<dbReference type="GeneID" id="36624961"/>
<dbReference type="InterPro" id="IPR021765">
    <property type="entry name" value="UstYa-like"/>
</dbReference>
<reference evidence="3 4" key="1">
    <citation type="submission" date="2016-07" db="EMBL/GenBank/DDBJ databases">
        <title>Multiple horizontal gene transfer events from other fungi enriched the ability of initially mycotrophic Trichoderma (Ascomycota) to feed on dead plant biomass.</title>
        <authorList>
            <consortium name="DOE Joint Genome Institute"/>
            <person name="Aerts A."/>
            <person name="Atanasova L."/>
            <person name="Chenthamara K."/>
            <person name="Zhang J."/>
            <person name="Grujic M."/>
            <person name="Henrissat B."/>
            <person name="Kuo A."/>
            <person name="Salamov A."/>
            <person name="Lipzen A."/>
            <person name="Labutti K."/>
            <person name="Barry K."/>
            <person name="Miao Y."/>
            <person name="Rahimi M.J."/>
            <person name="Shen Q."/>
            <person name="Grigoriev I.V."/>
            <person name="Kubicek C.P."/>
            <person name="Druzhinina I.S."/>
        </authorList>
    </citation>
    <scope>NUCLEOTIDE SEQUENCE [LARGE SCALE GENOMIC DNA]</scope>
    <source>
        <strain evidence="3 4">CBS 226.95</strain>
    </source>
</reference>
<evidence type="ECO:0000313" key="3">
    <source>
        <dbReference type="EMBL" id="PTB49544.1"/>
    </source>
</evidence>
<dbReference type="STRING" id="983964.A0A2T3ZXK4"/>
<dbReference type="Proteomes" id="UP000241690">
    <property type="component" value="Unassembled WGS sequence"/>
</dbReference>
<evidence type="ECO:0000256" key="2">
    <source>
        <dbReference type="SAM" id="Phobius"/>
    </source>
</evidence>
<comment type="similarity">
    <text evidence="1">Belongs to the ustYa family.</text>
</comment>